<feature type="signal peptide" evidence="1">
    <location>
        <begin position="1"/>
        <end position="28"/>
    </location>
</feature>
<dbReference type="SUPFAM" id="SSF56349">
    <property type="entry name" value="DNA breaking-rejoining enzymes"/>
    <property type="match status" value="1"/>
</dbReference>
<evidence type="ECO:0000313" key="3">
    <source>
        <dbReference type="Proteomes" id="UP001189429"/>
    </source>
</evidence>
<dbReference type="EMBL" id="CAUYUJ010021309">
    <property type="protein sequence ID" value="CAK0903898.1"/>
    <property type="molecule type" value="Genomic_DNA"/>
</dbReference>
<feature type="non-terminal residue" evidence="2">
    <location>
        <position position="1290"/>
    </location>
</feature>
<keyword evidence="3" id="KW-1185">Reference proteome</keyword>
<keyword evidence="1" id="KW-0732">Signal</keyword>
<accession>A0ABN9XZB5</accession>
<reference evidence="2" key="1">
    <citation type="submission" date="2023-10" db="EMBL/GenBank/DDBJ databases">
        <authorList>
            <person name="Chen Y."/>
            <person name="Shah S."/>
            <person name="Dougan E. K."/>
            <person name="Thang M."/>
            <person name="Chan C."/>
        </authorList>
    </citation>
    <scope>NUCLEOTIDE SEQUENCE [LARGE SCALE GENOMIC DNA]</scope>
</reference>
<sequence>MEALFLSFSALRELSFLRTLLWPTPVECTCEVPEALLAAEPVLGECRLLAELVGRSSQCVCQCDCHSHSEAVVGSGLTALLGRLAFVSVIAFTPGLLIGDSFGRCSWGASPVVNDTFVSLVEERVIVSRDWDIFEEDYAEADDLKRFLAKGQAPATACALSHYLVDHYRFDQDRQYYMDTEEALARGLSPAGAVVPVAAPPAAGASAGPAAKWCAMESRGSVGLGDVLTGSLGLVEFESNVRCTFKLKDMRLVDFGKSWEIEGPRSTYYTAERIYEGNHSSGQRHYWWRSVMGLSATDVGVDEYLLVSQLLEVGMTIDQMQVCNPATLELPSRRYQMWESADKDLLREVDTGGSGGDDWLSERSLLFGVKNLRSSAIVMLELEDYVAKELAARAALLKERRKGFREGFRAGRWCHPEAFSASQQMRQRDVLPISLAAASEVCAGGASGLGLSQSQRRRLRRRRAQEGWLFEGIRALNELGAPEPLATSPSSLTSAQISAVRHLARQCGSVVAPPPDCGSALGAWEALQGTRPGYADDAMAVGARANFERGNVSLPAGLSGRVALSECLPPALQSALEALAHLECEPHVIPVLHGGDVEVYYYQFTLPEQYRCYFGLPSLPIAHLSPDLVAALPDAARNRGWGARVVPMGWNWAVALVQAANQYQLDKVSPEAPWLLDKAPLPPLGDVGSLRGLYIDNFVSIAQSKSVATSDVESMQSQLAGLGIAATLETSEAGDNDFIGFTLVGASGEWRPKANRFWRLKLAADYLLEVRPAITGQELERFVGHVTALFSLSPELLCLMEKAPRPRALDHQEELEISEASEANILGLGRARSFAEVPAALVERSWTVACAGRWRGVPGSQVHLGARARTWTVRHVARDCSLHNTRVLLLGDNMSVICAHAKGRSSTLAMNFQCRLSSAIALAVGLKLHDRWAPSELNALDAASRGSGRLERLRAATRARLLLLVPLLTGLQQERIRPATQAGYCDVLEQLAGYLNQWPLPAWSGPQWALQLLDFVEWARGEGWSRALASRLLAAVVWAQPALGGSLRQAFPSAHAAMLGWRQLDPGHSRPPLPWGVVLALAWAMLPECPVGALAIIVMFETCLRPSELLSLTVGQLVPPATSRGQGAFWGFCVHVEELGRPSKTQEFDLSVLLDFDRHRPPIPLLQALQAGRACGERLFDVSSRQLYQSFALAVQQVKVSCVEPSLYALRHGGASHDRLVRARSLLEVQQREHGRSFRGVARYDKHARVPLQLGKLPATARSQIAALVDRGLTPFVERCVKLLHSRSPS</sequence>
<evidence type="ECO:0000313" key="2">
    <source>
        <dbReference type="EMBL" id="CAK0903898.1"/>
    </source>
</evidence>
<protein>
    <submittedName>
        <fullName evidence="2">Uncharacterized protein</fullName>
    </submittedName>
</protein>
<feature type="chain" id="PRO_5045590820" evidence="1">
    <location>
        <begin position="29"/>
        <end position="1290"/>
    </location>
</feature>
<organism evidence="2 3">
    <name type="scientific">Prorocentrum cordatum</name>
    <dbReference type="NCBI Taxonomy" id="2364126"/>
    <lineage>
        <taxon>Eukaryota</taxon>
        <taxon>Sar</taxon>
        <taxon>Alveolata</taxon>
        <taxon>Dinophyceae</taxon>
        <taxon>Prorocentrales</taxon>
        <taxon>Prorocentraceae</taxon>
        <taxon>Prorocentrum</taxon>
    </lineage>
</organism>
<name>A0ABN9XZB5_9DINO</name>
<gene>
    <name evidence="2" type="ORF">PCOR1329_LOCUS80075</name>
</gene>
<proteinExistence type="predicted"/>
<dbReference type="Proteomes" id="UP001189429">
    <property type="component" value="Unassembled WGS sequence"/>
</dbReference>
<dbReference type="InterPro" id="IPR011010">
    <property type="entry name" value="DNA_brk_join_enz"/>
</dbReference>
<comment type="caution">
    <text evidence="2">The sequence shown here is derived from an EMBL/GenBank/DDBJ whole genome shotgun (WGS) entry which is preliminary data.</text>
</comment>
<evidence type="ECO:0000256" key="1">
    <source>
        <dbReference type="SAM" id="SignalP"/>
    </source>
</evidence>